<dbReference type="AlphaFoldDB" id="A0A9X1QUS7"/>
<accession>A0A9X1QUS7</accession>
<dbReference type="Proteomes" id="UP001139461">
    <property type="component" value="Unassembled WGS sequence"/>
</dbReference>
<dbReference type="EMBL" id="JAIRBA010000003">
    <property type="protein sequence ID" value="MCG2417777.1"/>
    <property type="molecule type" value="Genomic_DNA"/>
</dbReference>
<sequence>MSIIPPSEIREVKGITPQQKQRIYDFLQGGIYCWCKNRSDEWFAIRDLLGGENFDWTNTPLIVLFNKHKNKGKSDDDAITDAGKDAGWIAKKVLDDDARNFETRDDFARSYRWLK</sequence>
<protein>
    <submittedName>
        <fullName evidence="1">Uncharacterized protein</fullName>
    </submittedName>
</protein>
<dbReference type="RefSeq" id="WP_237601597.1">
    <property type="nucleotide sequence ID" value="NZ_JAIRBA010000003.1"/>
</dbReference>
<proteinExistence type="predicted"/>
<comment type="caution">
    <text evidence="1">The sequence shown here is derived from an EMBL/GenBank/DDBJ whole genome shotgun (WGS) entry which is preliminary data.</text>
</comment>
<reference evidence="1" key="1">
    <citation type="submission" date="2021-09" db="EMBL/GenBank/DDBJ databases">
        <title>Genome of Aequorivita sp. strain F47161.</title>
        <authorList>
            <person name="Wang Y."/>
        </authorList>
    </citation>
    <scope>NUCLEOTIDE SEQUENCE</scope>
    <source>
        <strain evidence="1">F47161</strain>
    </source>
</reference>
<name>A0A9X1QUS7_9FLAO</name>
<organism evidence="1 2">
    <name type="scientific">Aequorivita vitellina</name>
    <dbReference type="NCBI Taxonomy" id="2874475"/>
    <lineage>
        <taxon>Bacteria</taxon>
        <taxon>Pseudomonadati</taxon>
        <taxon>Bacteroidota</taxon>
        <taxon>Flavobacteriia</taxon>
        <taxon>Flavobacteriales</taxon>
        <taxon>Flavobacteriaceae</taxon>
        <taxon>Aequorivita</taxon>
    </lineage>
</organism>
<evidence type="ECO:0000313" key="1">
    <source>
        <dbReference type="EMBL" id="MCG2417777.1"/>
    </source>
</evidence>
<evidence type="ECO:0000313" key="2">
    <source>
        <dbReference type="Proteomes" id="UP001139461"/>
    </source>
</evidence>
<gene>
    <name evidence="1" type="ORF">K8089_02000</name>
</gene>
<keyword evidence="2" id="KW-1185">Reference proteome</keyword>